<dbReference type="eggNOG" id="COG3145">
    <property type="taxonomic scope" value="Bacteria"/>
</dbReference>
<dbReference type="GO" id="GO:0051213">
    <property type="term" value="F:dioxygenase activity"/>
    <property type="evidence" value="ECO:0007669"/>
    <property type="project" value="InterPro"/>
</dbReference>
<reference evidence="3 4" key="1">
    <citation type="submission" date="2011-12" db="EMBL/GenBank/DDBJ databases">
        <title>Complete sequence of Mycobacterium rhodesiae NBB3.</title>
        <authorList>
            <consortium name="US DOE Joint Genome Institute"/>
            <person name="Lucas S."/>
            <person name="Han J."/>
            <person name="Lapidus A."/>
            <person name="Cheng J.-F."/>
            <person name="Goodwin L."/>
            <person name="Pitluck S."/>
            <person name="Peters L."/>
            <person name="Mikhailova N."/>
            <person name="Gu W."/>
            <person name="Detter J.C."/>
            <person name="Han C."/>
            <person name="Tapia R."/>
            <person name="Land M."/>
            <person name="Hauser L."/>
            <person name="Kyrpides N."/>
            <person name="Ivanova N."/>
            <person name="Pagani I."/>
            <person name="Mattes T."/>
            <person name="Holmes A."/>
            <person name="Rutledge P."/>
            <person name="Paulsen I."/>
            <person name="Coleman N."/>
            <person name="Woyke T."/>
        </authorList>
    </citation>
    <scope>NUCLEOTIDE SEQUENCE [LARGE SCALE GENOMIC DNA]</scope>
    <source>
        <strain evidence="3 4">NBB3</strain>
    </source>
</reference>
<dbReference type="InterPro" id="IPR027450">
    <property type="entry name" value="AlkB-like"/>
</dbReference>
<dbReference type="STRING" id="710685.MycrhN_3385"/>
<dbReference type="InterPro" id="IPR037151">
    <property type="entry name" value="AlkB-like_sf"/>
</dbReference>
<evidence type="ECO:0000256" key="1">
    <source>
        <dbReference type="SAM" id="MobiDB-lite"/>
    </source>
</evidence>
<dbReference type="InterPro" id="IPR032854">
    <property type="entry name" value="ALKBH3"/>
</dbReference>
<feature type="domain" description="Fe2OG dioxygenase" evidence="2">
    <location>
        <begin position="98"/>
        <end position="216"/>
    </location>
</feature>
<dbReference type="SUPFAM" id="SSF51197">
    <property type="entry name" value="Clavaminate synthase-like"/>
    <property type="match status" value="1"/>
</dbReference>
<dbReference type="RefSeq" id="WP_014211664.1">
    <property type="nucleotide sequence ID" value="NC_016604.1"/>
</dbReference>
<evidence type="ECO:0000313" key="3">
    <source>
        <dbReference type="EMBL" id="AEV73908.1"/>
    </source>
</evidence>
<dbReference type="GO" id="GO:0006307">
    <property type="term" value="P:DNA alkylation repair"/>
    <property type="evidence" value="ECO:0007669"/>
    <property type="project" value="InterPro"/>
</dbReference>
<dbReference type="Pfam" id="PF13532">
    <property type="entry name" value="2OG-FeII_Oxy_2"/>
    <property type="match status" value="1"/>
</dbReference>
<dbReference type="Proteomes" id="UP000005442">
    <property type="component" value="Chromosome"/>
</dbReference>
<feature type="region of interest" description="Disordered" evidence="1">
    <location>
        <begin position="144"/>
        <end position="171"/>
    </location>
</feature>
<feature type="compositionally biased region" description="Basic and acidic residues" evidence="1">
    <location>
        <begin position="153"/>
        <end position="167"/>
    </location>
</feature>
<gene>
    <name evidence="3" type="ordered locus">MycrhN_3385</name>
</gene>
<accession>G8RQY3</accession>
<evidence type="ECO:0000259" key="2">
    <source>
        <dbReference type="PROSITE" id="PS51471"/>
    </source>
</evidence>
<evidence type="ECO:0000313" key="4">
    <source>
        <dbReference type="Proteomes" id="UP000005442"/>
    </source>
</evidence>
<dbReference type="PANTHER" id="PTHR31212">
    <property type="entry name" value="ALPHA-KETOGLUTARATE-DEPENDENT DIOXYGENASE ALKB HOMOLOG 3"/>
    <property type="match status" value="1"/>
</dbReference>
<dbReference type="PATRIC" id="fig|710685.3.peg.3392"/>
<dbReference type="PANTHER" id="PTHR31212:SF4">
    <property type="entry name" value="ALPHA-KETOGLUTARATE-DEPENDENT DIOXYGENASE ALKB HOMOLOG 3"/>
    <property type="match status" value="1"/>
</dbReference>
<dbReference type="OrthoDB" id="190276at2"/>
<dbReference type="KEGG" id="mrh:MycrhN_3385"/>
<protein>
    <submittedName>
        <fullName evidence="3">Alkylated DNA repair protein</fullName>
    </submittedName>
</protein>
<dbReference type="HOGENOM" id="CLU_048788_4_1_11"/>
<dbReference type="EMBL" id="CP003169">
    <property type="protein sequence ID" value="AEV73908.1"/>
    <property type="molecule type" value="Genomic_DNA"/>
</dbReference>
<sequence>MELALQSSLFEHEERRHLANGAWIDYRSGWLDDADSLFEELRDDIPWRAERRQMYDRVLDVPRLVSFHDLVDEPPPHPRLKQIRRRLNDTYAGELGEPFTTAGLCLYRDGDDSVAWHGDNIGRSSTEDTMVAIIGLGATRVFALRPRGGGKSPEPEGRRHRTPEPEGRRHRTLRMAHRHGDLLVMGGSCQRTWEHSIPKTTRPTGPRISIQFRPHDVR</sequence>
<organism evidence="3 4">
    <name type="scientific">Mycolicibacterium rhodesiae (strain NBB3)</name>
    <name type="common">Mycobacterium rhodesiae</name>
    <dbReference type="NCBI Taxonomy" id="710685"/>
    <lineage>
        <taxon>Bacteria</taxon>
        <taxon>Bacillati</taxon>
        <taxon>Actinomycetota</taxon>
        <taxon>Actinomycetes</taxon>
        <taxon>Mycobacteriales</taxon>
        <taxon>Mycobacteriaceae</taxon>
        <taxon>Mycolicibacterium</taxon>
    </lineage>
</organism>
<proteinExistence type="predicted"/>
<name>G8RQY3_MYCRN</name>
<dbReference type="Gene3D" id="2.60.120.590">
    <property type="entry name" value="Alpha-ketoglutarate-dependent dioxygenase AlkB-like"/>
    <property type="match status" value="1"/>
</dbReference>
<keyword evidence="4" id="KW-1185">Reference proteome</keyword>
<dbReference type="InterPro" id="IPR005123">
    <property type="entry name" value="Oxoglu/Fe-dep_dioxygenase_dom"/>
</dbReference>
<dbReference type="PROSITE" id="PS51471">
    <property type="entry name" value="FE2OG_OXY"/>
    <property type="match status" value="1"/>
</dbReference>
<feature type="region of interest" description="Disordered" evidence="1">
    <location>
        <begin position="195"/>
        <end position="218"/>
    </location>
</feature>
<dbReference type="AlphaFoldDB" id="G8RQY3"/>